<organism evidence="1 2">
    <name type="scientific">Liquidambar formosana</name>
    <name type="common">Formosan gum</name>
    <dbReference type="NCBI Taxonomy" id="63359"/>
    <lineage>
        <taxon>Eukaryota</taxon>
        <taxon>Viridiplantae</taxon>
        <taxon>Streptophyta</taxon>
        <taxon>Embryophyta</taxon>
        <taxon>Tracheophyta</taxon>
        <taxon>Spermatophyta</taxon>
        <taxon>Magnoliopsida</taxon>
        <taxon>eudicotyledons</taxon>
        <taxon>Gunneridae</taxon>
        <taxon>Pentapetalae</taxon>
        <taxon>Saxifragales</taxon>
        <taxon>Altingiaceae</taxon>
        <taxon>Liquidambar</taxon>
    </lineage>
</organism>
<protein>
    <recommendedName>
        <fullName evidence="3">MAK10-like protein</fullName>
    </recommendedName>
</protein>
<evidence type="ECO:0000313" key="2">
    <source>
        <dbReference type="Proteomes" id="UP001415857"/>
    </source>
</evidence>
<proteinExistence type="predicted"/>
<comment type="caution">
    <text evidence="1">The sequence shown here is derived from an EMBL/GenBank/DDBJ whole genome shotgun (WGS) entry which is preliminary data.</text>
</comment>
<dbReference type="Proteomes" id="UP001415857">
    <property type="component" value="Unassembled WGS sequence"/>
</dbReference>
<keyword evidence="2" id="KW-1185">Reference proteome</keyword>
<dbReference type="AlphaFoldDB" id="A0AAP0WMI6"/>
<accession>A0AAP0WMI6</accession>
<evidence type="ECO:0008006" key="3">
    <source>
        <dbReference type="Google" id="ProtNLM"/>
    </source>
</evidence>
<name>A0AAP0WMI6_LIQFO</name>
<gene>
    <name evidence="1" type="ORF">L1049_018196</name>
</gene>
<evidence type="ECO:0000313" key="1">
    <source>
        <dbReference type="EMBL" id="KAK9273386.1"/>
    </source>
</evidence>
<dbReference type="EMBL" id="JBBPBK010000012">
    <property type="protein sequence ID" value="KAK9273386.1"/>
    <property type="molecule type" value="Genomic_DNA"/>
</dbReference>
<sequence>MCNGEFMNKDPNEAFDYFDLLAENAQSWDTIDTLDRSKPSTNPYGGGKYHLREDDDLSARVAILTRKVEAMELTKVNEIMSVPKLNDVCSICETVEHSTNDCPTIPSFKDVLYDQANAINMNKQHFSSPYSETYNPGWRNHPNFSWKNDNIALSPQGHSNFVPYNPPLKKGLEETLQQFMQSQATINNQTSQAISDIRNILTKLTTSLSIQEKEACLVNSYDLEFNEDPEIAYLYYLLDSTQELDLNAWKLKFEELPPHELKLLPLNEKVPKLKLKFLPVELKYAFFRPEEIFPMVISTKLDPFQEGPFVVKTIFPHGVVEIENPKNGNAFKVNGQRLKPFFENFSPEDESIDLVDPVY</sequence>
<reference evidence="1 2" key="1">
    <citation type="journal article" date="2024" name="Plant J.">
        <title>Genome sequences and population genomics reveal climatic adaptation and genomic divergence between two closely related sweetgum species.</title>
        <authorList>
            <person name="Xu W.Q."/>
            <person name="Ren C.Q."/>
            <person name="Zhang X.Y."/>
            <person name="Comes H.P."/>
            <person name="Liu X.H."/>
            <person name="Li Y.G."/>
            <person name="Kettle C.J."/>
            <person name="Jalonen R."/>
            <person name="Gaisberger H."/>
            <person name="Ma Y.Z."/>
            <person name="Qiu Y.X."/>
        </authorList>
    </citation>
    <scope>NUCLEOTIDE SEQUENCE [LARGE SCALE GENOMIC DNA]</scope>
    <source>
        <strain evidence="1">Hangzhou</strain>
    </source>
</reference>